<proteinExistence type="predicted"/>
<protein>
    <submittedName>
        <fullName evidence="2">Uncharacterized protein</fullName>
    </submittedName>
</protein>
<accession>A0AAV3YL46</accession>
<organism evidence="2 3">
    <name type="scientific">Plakobranchus ocellatus</name>
    <dbReference type="NCBI Taxonomy" id="259542"/>
    <lineage>
        <taxon>Eukaryota</taxon>
        <taxon>Metazoa</taxon>
        <taxon>Spiralia</taxon>
        <taxon>Lophotrochozoa</taxon>
        <taxon>Mollusca</taxon>
        <taxon>Gastropoda</taxon>
        <taxon>Heterobranchia</taxon>
        <taxon>Euthyneura</taxon>
        <taxon>Panpulmonata</taxon>
        <taxon>Sacoglossa</taxon>
        <taxon>Placobranchoidea</taxon>
        <taxon>Plakobranchidae</taxon>
        <taxon>Plakobranchus</taxon>
    </lineage>
</organism>
<dbReference type="AlphaFoldDB" id="A0AAV3YL46"/>
<reference evidence="2 3" key="1">
    <citation type="journal article" date="2021" name="Elife">
        <title>Chloroplast acquisition without the gene transfer in kleptoplastic sea slugs, Plakobranchus ocellatus.</title>
        <authorList>
            <person name="Maeda T."/>
            <person name="Takahashi S."/>
            <person name="Yoshida T."/>
            <person name="Shimamura S."/>
            <person name="Takaki Y."/>
            <person name="Nagai Y."/>
            <person name="Toyoda A."/>
            <person name="Suzuki Y."/>
            <person name="Arimoto A."/>
            <person name="Ishii H."/>
            <person name="Satoh N."/>
            <person name="Nishiyama T."/>
            <person name="Hasebe M."/>
            <person name="Maruyama T."/>
            <person name="Minagawa J."/>
            <person name="Obokata J."/>
            <person name="Shigenobu S."/>
        </authorList>
    </citation>
    <scope>NUCLEOTIDE SEQUENCE [LARGE SCALE GENOMIC DNA]</scope>
</reference>
<evidence type="ECO:0000313" key="2">
    <source>
        <dbReference type="EMBL" id="GFN82866.1"/>
    </source>
</evidence>
<evidence type="ECO:0000256" key="1">
    <source>
        <dbReference type="SAM" id="MobiDB-lite"/>
    </source>
</evidence>
<name>A0AAV3YL46_9GAST</name>
<sequence length="126" mass="13516">MVDAHELTQTTGVLQRRSPTHLTGKGVGAEARAIVLGDGYPQSGDHGFSRLVISEMVSNLTSGVLGKPQGFELVGVHQAQTKMRKPDNGFYTLIAGPVTDLSAIGGLRFPEQKCALAFGKDYKYRV</sequence>
<dbReference type="Proteomes" id="UP000735302">
    <property type="component" value="Unassembled WGS sequence"/>
</dbReference>
<gene>
    <name evidence="2" type="ORF">PoB_000937200</name>
</gene>
<evidence type="ECO:0000313" key="3">
    <source>
        <dbReference type="Proteomes" id="UP000735302"/>
    </source>
</evidence>
<feature type="region of interest" description="Disordered" evidence="1">
    <location>
        <begin position="1"/>
        <end position="25"/>
    </location>
</feature>
<comment type="caution">
    <text evidence="2">The sequence shown here is derived from an EMBL/GenBank/DDBJ whole genome shotgun (WGS) entry which is preliminary data.</text>
</comment>
<dbReference type="EMBL" id="BLXT01001042">
    <property type="protein sequence ID" value="GFN82866.1"/>
    <property type="molecule type" value="Genomic_DNA"/>
</dbReference>
<keyword evidence="3" id="KW-1185">Reference proteome</keyword>